<evidence type="ECO:0000256" key="5">
    <source>
        <dbReference type="ARBA" id="ARBA00017467"/>
    </source>
</evidence>
<comment type="function">
    <text evidence="11">Involved in protein N-glycosylation. Essential for the second step of the dolichol-linked oligosaccharide pathway. Anchors the catalytic subunit ALG13 to the ER.</text>
</comment>
<keyword evidence="8 11" id="KW-1133">Transmembrane helix</keyword>
<keyword evidence="7 11" id="KW-0256">Endoplasmic reticulum</keyword>
<evidence type="ECO:0000256" key="10">
    <source>
        <dbReference type="ARBA" id="ARBA00032062"/>
    </source>
</evidence>
<evidence type="ECO:0000313" key="13">
    <source>
        <dbReference type="Proteomes" id="UP001149165"/>
    </source>
</evidence>
<evidence type="ECO:0000256" key="7">
    <source>
        <dbReference type="ARBA" id="ARBA00022824"/>
    </source>
</evidence>
<dbReference type="OrthoDB" id="37659at2759"/>
<feature type="transmembrane region" description="Helical" evidence="11">
    <location>
        <begin position="12"/>
        <end position="37"/>
    </location>
</feature>
<keyword evidence="13" id="KW-1185">Reference proteome</keyword>
<dbReference type="PANTHER" id="PTHR12154:SF4">
    <property type="entry name" value="UDP-N-ACETYLGLUCOSAMINE TRANSFERASE SUBUNIT ALG14 HOMOLOG"/>
    <property type="match status" value="1"/>
</dbReference>
<keyword evidence="12" id="KW-0808">Transferase</keyword>
<evidence type="ECO:0000256" key="11">
    <source>
        <dbReference type="RuleBase" id="RU362127"/>
    </source>
</evidence>
<reference evidence="12" key="1">
    <citation type="submission" date="2022-11" db="EMBL/GenBank/DDBJ databases">
        <authorList>
            <person name="Petersen C."/>
        </authorList>
    </citation>
    <scope>NUCLEOTIDE SEQUENCE</scope>
    <source>
        <strain evidence="12">IBT 30069</strain>
    </source>
</reference>
<dbReference type="Pfam" id="PF08660">
    <property type="entry name" value="Alg14"/>
    <property type="match status" value="1"/>
</dbReference>
<evidence type="ECO:0000256" key="9">
    <source>
        <dbReference type="ARBA" id="ARBA00023136"/>
    </source>
</evidence>
<comment type="subunit">
    <text evidence="4 11">Heterodimer with ALG13 to form a functional enzyme.</text>
</comment>
<dbReference type="GO" id="GO:0031965">
    <property type="term" value="C:nuclear membrane"/>
    <property type="evidence" value="ECO:0007669"/>
    <property type="project" value="UniProtKB-SubCell"/>
</dbReference>
<dbReference type="AlphaFoldDB" id="A0A9W9EKX3"/>
<dbReference type="InterPro" id="IPR013969">
    <property type="entry name" value="Oligosacch_biosynth_Alg14"/>
</dbReference>
<dbReference type="EMBL" id="JAPQKH010000008">
    <property type="protein sequence ID" value="KAJ5083748.1"/>
    <property type="molecule type" value="Genomic_DNA"/>
</dbReference>
<comment type="subcellular location">
    <subcellularLocation>
        <location evidence="1 11">Endoplasmic reticulum membrane</location>
        <topology evidence="1 11">Single-pass membrane protein</topology>
    </subcellularLocation>
    <subcellularLocation>
        <location evidence="2">Nucleus membrane</location>
        <topology evidence="2">Single-pass membrane protein</topology>
    </subcellularLocation>
</comment>
<dbReference type="Gene3D" id="3.40.50.2000">
    <property type="entry name" value="Glycogen Phosphorylase B"/>
    <property type="match status" value="1"/>
</dbReference>
<feature type="transmembrane region" description="Helical" evidence="11">
    <location>
        <begin position="178"/>
        <end position="197"/>
    </location>
</feature>
<evidence type="ECO:0000256" key="4">
    <source>
        <dbReference type="ARBA" id="ARBA00011335"/>
    </source>
</evidence>
<protein>
    <recommendedName>
        <fullName evidence="5 11">UDP-N-acetylglucosamine transferase subunit ALG14</fullName>
    </recommendedName>
    <alternativeName>
        <fullName evidence="10 11">Asparagine-linked glycosylation protein 14</fullName>
    </alternativeName>
</protein>
<organism evidence="12 13">
    <name type="scientific">Penicillium angulare</name>
    <dbReference type="NCBI Taxonomy" id="116970"/>
    <lineage>
        <taxon>Eukaryota</taxon>
        <taxon>Fungi</taxon>
        <taxon>Dikarya</taxon>
        <taxon>Ascomycota</taxon>
        <taxon>Pezizomycotina</taxon>
        <taxon>Eurotiomycetes</taxon>
        <taxon>Eurotiomycetidae</taxon>
        <taxon>Eurotiales</taxon>
        <taxon>Aspergillaceae</taxon>
        <taxon>Penicillium</taxon>
    </lineage>
</organism>
<comment type="similarity">
    <text evidence="3 11">Belongs to the ALG14 family.</text>
</comment>
<dbReference type="GO" id="GO:0006488">
    <property type="term" value="P:dolichol-linked oligosaccharide biosynthetic process"/>
    <property type="evidence" value="ECO:0007669"/>
    <property type="project" value="InterPro"/>
</dbReference>
<evidence type="ECO:0000256" key="8">
    <source>
        <dbReference type="ARBA" id="ARBA00022989"/>
    </source>
</evidence>
<feature type="transmembrane region" description="Helical" evidence="11">
    <location>
        <begin position="139"/>
        <end position="158"/>
    </location>
</feature>
<evidence type="ECO:0000313" key="12">
    <source>
        <dbReference type="EMBL" id="KAJ5083748.1"/>
    </source>
</evidence>
<keyword evidence="6 11" id="KW-0812">Transmembrane</keyword>
<gene>
    <name evidence="11" type="primary">ALG14</name>
    <name evidence="12" type="ORF">N7456_013175</name>
</gene>
<reference evidence="12" key="2">
    <citation type="journal article" date="2023" name="IMA Fungus">
        <title>Comparative genomic study of the Penicillium genus elucidates a diverse pangenome and 15 lateral gene transfer events.</title>
        <authorList>
            <person name="Petersen C."/>
            <person name="Sorensen T."/>
            <person name="Nielsen M.R."/>
            <person name="Sondergaard T.E."/>
            <person name="Sorensen J.L."/>
            <person name="Fitzpatrick D.A."/>
            <person name="Frisvad J.C."/>
            <person name="Nielsen K.L."/>
        </authorList>
    </citation>
    <scope>NUCLEOTIDE SEQUENCE</scope>
    <source>
        <strain evidence="12">IBT 30069</strain>
    </source>
</reference>
<dbReference type="PANTHER" id="PTHR12154">
    <property type="entry name" value="GLYCOSYL TRANSFERASE-RELATED"/>
    <property type="match status" value="1"/>
</dbReference>
<evidence type="ECO:0000256" key="2">
    <source>
        <dbReference type="ARBA" id="ARBA00004590"/>
    </source>
</evidence>
<comment type="caution">
    <text evidence="12">The sequence shown here is derived from an EMBL/GenBank/DDBJ whole genome shotgun (WGS) entry which is preliminary data.</text>
</comment>
<dbReference type="GO" id="GO:0043541">
    <property type="term" value="C:UDP-N-acetylglucosamine transferase complex"/>
    <property type="evidence" value="ECO:0007669"/>
    <property type="project" value="TreeGrafter"/>
</dbReference>
<dbReference type="GO" id="GO:0004577">
    <property type="term" value="F:N-acetylglucosaminyldiphosphodolichol N-acetylglucosaminyltransferase activity"/>
    <property type="evidence" value="ECO:0007669"/>
    <property type="project" value="TreeGrafter"/>
</dbReference>
<keyword evidence="9 11" id="KW-0472">Membrane</keyword>
<evidence type="ECO:0000256" key="1">
    <source>
        <dbReference type="ARBA" id="ARBA00004389"/>
    </source>
</evidence>
<evidence type="ECO:0000256" key="6">
    <source>
        <dbReference type="ARBA" id="ARBA00022692"/>
    </source>
</evidence>
<dbReference type="Proteomes" id="UP001149165">
    <property type="component" value="Unassembled WGS sequence"/>
</dbReference>
<accession>A0A9W9EKX3</accession>
<proteinExistence type="inferred from homology"/>
<sequence>MASLIISLCVLFYKLLIPAATTAILAVLILLAVLTYSQNAQIPRVRRRGTPVHILIVLGSGGHTTEMFYLLEKHESLDPSIYTYRTYVVTSGDQFSARKAEHFERQLADKQRKKAKGNTDTGSFDIVTIPRARRVHQSYWTTPFTTLQSIWACLLVLGGRYPNQKKLPWKYPSVYPDLIMTNGPAVSVCMVLAAKLLRSFIFMSRSVSVQARGQPEVSRLRTIFVESWARISRLSMSGTILLPLADQFLVQWPDLAGRRAWWGMKKTVYAGWAVL</sequence>
<evidence type="ECO:0000256" key="3">
    <source>
        <dbReference type="ARBA" id="ARBA00009731"/>
    </source>
</evidence>
<name>A0A9W9EKX3_9EURO</name>
<comment type="caution">
    <text evidence="11">Lacks conserved residue(s) required for the propagation of feature annotation.</text>
</comment>